<evidence type="ECO:0000256" key="6">
    <source>
        <dbReference type="ARBA" id="ARBA00022918"/>
    </source>
</evidence>
<sequence>MNITRFEEGLKPEIQEKLIWMERPDKLNKMIAQAVKIDNKLRTMNYRPNDRRPAQPRSQGYADPYGPQPMELDATQQTALSKEERERRRKEKLCFQCGKPGHMANACKQQPWKGKQDRKQLRATKELSATTGREGYDTTGIIKINKRLKKLYQECTSLSDEEIKVELEKEASTDYESANDDWPAKDSNVLAATNQKSSNSDADSLINWENVTPGGLIHQWTTLTSKIRRTIGSDEKKTNHEEPDQEDFPAIDWATIDRPIDPLDEEYRTQWVGLDPNEEQPHEVPETPYKQSPQNDDEADQYAAWLQQPDRKQLAELEAHQLNERVLEKVEQGFTKLDITDAYNHIRIADGDEWKTAFRTKFGHFEYLVMPFGLTNAPASFQRFINEVLQEYLHSFVIVYLDDILIFSKKEEEHVEHVSRVLEKLQEAKIKLKLKKCEFHVQETEFLGHWISTEGIHMDQNKIKVIVEWPQPENVKHVQQFIGLINYYRRFIGGAPILVQSDPEKEKTLETDASDYAIGMRLTQPGDDGRPRPIAFYSRKLIQAELNYDIHDKELLAIVVAFKVWRVYLEGAKHTIIVKTDHKNLTFFTTTKELTRRQARWAETLSQFDFKIVHCKGTENGQADALSRRPDYELQGKTVEPAILKQQEDGSLTYNHHTLAATIELQEDPLIQRIIEATKKDKIIQEMLKNSAENEHMTTNEQGLIYLRGLIYIPECMRSEIIARHHNDPMHGHMGTEKTAEAISRNYYFPNIRRKVQGYIHQCETCI</sequence>
<evidence type="ECO:0000259" key="11">
    <source>
        <dbReference type="PROSITE" id="PS50878"/>
    </source>
</evidence>
<dbReference type="PANTHER" id="PTHR37984">
    <property type="entry name" value="PROTEIN CBG26694"/>
    <property type="match status" value="1"/>
</dbReference>
<dbReference type="GO" id="GO:0003676">
    <property type="term" value="F:nucleic acid binding"/>
    <property type="evidence" value="ECO:0007669"/>
    <property type="project" value="InterPro"/>
</dbReference>
<evidence type="ECO:0000256" key="7">
    <source>
        <dbReference type="PROSITE-ProRule" id="PRU00047"/>
    </source>
</evidence>
<dbReference type="Proteomes" id="UP000653565">
    <property type="component" value="Unassembled WGS sequence"/>
</dbReference>
<evidence type="ECO:0000256" key="1">
    <source>
        <dbReference type="ARBA" id="ARBA00022679"/>
    </source>
</evidence>
<keyword evidence="3" id="KW-0540">Nuclease</keyword>
<dbReference type="GO" id="GO:0008270">
    <property type="term" value="F:zinc ion binding"/>
    <property type="evidence" value="ECO:0007669"/>
    <property type="project" value="UniProtKB-KW"/>
</dbReference>
<evidence type="ECO:0000313" key="13">
    <source>
        <dbReference type="Proteomes" id="UP000653565"/>
    </source>
</evidence>
<feature type="region of interest" description="Disordered" evidence="9">
    <location>
        <begin position="274"/>
        <end position="296"/>
    </location>
</feature>
<feature type="region of interest" description="Disordered" evidence="9">
    <location>
        <begin position="42"/>
        <end position="71"/>
    </location>
</feature>
<dbReference type="GO" id="GO:0004519">
    <property type="term" value="F:endonuclease activity"/>
    <property type="evidence" value="ECO:0007669"/>
    <property type="project" value="UniProtKB-KW"/>
</dbReference>
<evidence type="ECO:0008006" key="14">
    <source>
        <dbReference type="Google" id="ProtNLM"/>
    </source>
</evidence>
<keyword evidence="6" id="KW-0695">RNA-directed DNA polymerase</keyword>
<dbReference type="InterPro" id="IPR050951">
    <property type="entry name" value="Retrovirus_Pol_polyprotein"/>
</dbReference>
<protein>
    <recommendedName>
        <fullName evidence="14">Reverse transcriptase</fullName>
    </recommendedName>
</protein>
<dbReference type="SMART" id="SM00343">
    <property type="entry name" value="ZnF_C2HC"/>
    <property type="match status" value="1"/>
</dbReference>
<gene>
    <name evidence="12" type="ORF">CNMCM6805_006147</name>
</gene>
<evidence type="ECO:0000259" key="10">
    <source>
        <dbReference type="PROSITE" id="PS50158"/>
    </source>
</evidence>
<dbReference type="Gene3D" id="4.10.60.10">
    <property type="entry name" value="Zinc finger, CCHC-type"/>
    <property type="match status" value="1"/>
</dbReference>
<dbReference type="InterPro" id="IPR043128">
    <property type="entry name" value="Rev_trsase/Diguanyl_cyclase"/>
</dbReference>
<keyword evidence="5" id="KW-0378">Hydrolase</keyword>
<dbReference type="EMBL" id="JAAAPX010000361">
    <property type="protein sequence ID" value="KAF4225767.1"/>
    <property type="molecule type" value="Genomic_DNA"/>
</dbReference>
<feature type="coiled-coil region" evidence="8">
    <location>
        <begin position="408"/>
        <end position="435"/>
    </location>
</feature>
<evidence type="ECO:0000313" key="12">
    <source>
        <dbReference type="EMBL" id="KAF4225767.1"/>
    </source>
</evidence>
<name>A0A8H4GP96_9EURO</name>
<dbReference type="Pfam" id="PF17921">
    <property type="entry name" value="Integrase_H2C2"/>
    <property type="match status" value="1"/>
</dbReference>
<proteinExistence type="predicted"/>
<dbReference type="CDD" id="cd09274">
    <property type="entry name" value="RNase_HI_RT_Ty3"/>
    <property type="match status" value="1"/>
</dbReference>
<dbReference type="FunFam" id="1.10.340.70:FF:000001">
    <property type="entry name" value="Retrovirus-related Pol polyprotein from transposon gypsy-like Protein"/>
    <property type="match status" value="1"/>
</dbReference>
<dbReference type="InterPro" id="IPR041373">
    <property type="entry name" value="RT_RNaseH"/>
</dbReference>
<dbReference type="PANTHER" id="PTHR37984:SF5">
    <property type="entry name" value="PROTEIN NYNRIN-LIKE"/>
    <property type="match status" value="1"/>
</dbReference>
<dbReference type="SUPFAM" id="SSF56672">
    <property type="entry name" value="DNA/RNA polymerases"/>
    <property type="match status" value="1"/>
</dbReference>
<dbReference type="Pfam" id="PF00078">
    <property type="entry name" value="RVT_1"/>
    <property type="match status" value="1"/>
</dbReference>
<reference evidence="12" key="1">
    <citation type="journal article" date="2020" name="bioRxiv">
        <title>Genomic and phenotypic heterogeneity of clinical isolates of the human pathogens Aspergillus fumigatus, Aspergillus lentulus and Aspergillus fumigatiaffinis.</title>
        <authorList>
            <person name="dos Santos R.A.C."/>
            <person name="Steenwyk J.L."/>
            <person name="Rivero-Menendez O."/>
            <person name="Mead M.E."/>
            <person name="Silva L.P."/>
            <person name="Bastos R.W."/>
            <person name="Alastruey-Izquierdo A."/>
            <person name="Goldman G.H."/>
            <person name="Rokas A."/>
        </authorList>
    </citation>
    <scope>NUCLEOTIDE SEQUENCE</scope>
    <source>
        <strain evidence="12">CNM-CM6805</strain>
    </source>
</reference>
<dbReference type="SUPFAM" id="SSF57756">
    <property type="entry name" value="Retrovirus zinc finger-like domains"/>
    <property type="match status" value="1"/>
</dbReference>
<evidence type="ECO:0000256" key="8">
    <source>
        <dbReference type="SAM" id="Coils"/>
    </source>
</evidence>
<dbReference type="Pfam" id="PF00098">
    <property type="entry name" value="zf-CCHC"/>
    <property type="match status" value="1"/>
</dbReference>
<dbReference type="GO" id="GO:0003964">
    <property type="term" value="F:RNA-directed DNA polymerase activity"/>
    <property type="evidence" value="ECO:0007669"/>
    <property type="project" value="UniProtKB-KW"/>
</dbReference>
<dbReference type="InterPro" id="IPR041588">
    <property type="entry name" value="Integrase_H2C2"/>
</dbReference>
<keyword evidence="7" id="KW-0862">Zinc</keyword>
<keyword evidence="7" id="KW-0479">Metal-binding</keyword>
<keyword evidence="1" id="KW-0808">Transferase</keyword>
<dbReference type="PROSITE" id="PS50158">
    <property type="entry name" value="ZF_CCHC"/>
    <property type="match status" value="1"/>
</dbReference>
<comment type="caution">
    <text evidence="12">The sequence shown here is derived from an EMBL/GenBank/DDBJ whole genome shotgun (WGS) entry which is preliminary data.</text>
</comment>
<evidence type="ECO:0000256" key="5">
    <source>
        <dbReference type="ARBA" id="ARBA00022801"/>
    </source>
</evidence>
<dbReference type="Gene3D" id="3.10.20.370">
    <property type="match status" value="1"/>
</dbReference>
<dbReference type="AlphaFoldDB" id="A0A8H4GP96"/>
<reference evidence="12" key="2">
    <citation type="submission" date="2020-04" db="EMBL/GenBank/DDBJ databases">
        <authorList>
            <person name="Santos R.A.C."/>
            <person name="Steenwyk J.L."/>
            <person name="Rivero-Menendez O."/>
            <person name="Mead M.E."/>
            <person name="Silva L.P."/>
            <person name="Bastos R.W."/>
            <person name="Alastruey-Izquierdo A."/>
            <person name="Goldman G.H."/>
            <person name="Rokas A."/>
        </authorList>
    </citation>
    <scope>NUCLEOTIDE SEQUENCE</scope>
    <source>
        <strain evidence="12">CNM-CM6805</strain>
    </source>
</reference>
<evidence type="ECO:0000256" key="3">
    <source>
        <dbReference type="ARBA" id="ARBA00022722"/>
    </source>
</evidence>
<keyword evidence="13" id="KW-1185">Reference proteome</keyword>
<dbReference type="PROSITE" id="PS50878">
    <property type="entry name" value="RT_POL"/>
    <property type="match status" value="1"/>
</dbReference>
<dbReference type="InterPro" id="IPR036875">
    <property type="entry name" value="Znf_CCHC_sf"/>
</dbReference>
<dbReference type="Gene3D" id="1.10.340.70">
    <property type="match status" value="1"/>
</dbReference>
<feature type="domain" description="Reverse transcriptase" evidence="11">
    <location>
        <begin position="237"/>
        <end position="451"/>
    </location>
</feature>
<dbReference type="Pfam" id="PF17917">
    <property type="entry name" value="RT_RNaseH"/>
    <property type="match status" value="1"/>
</dbReference>
<keyword evidence="4" id="KW-0255">Endonuclease</keyword>
<evidence type="ECO:0000256" key="9">
    <source>
        <dbReference type="SAM" id="MobiDB-lite"/>
    </source>
</evidence>
<keyword evidence="2" id="KW-0548">Nucleotidyltransferase</keyword>
<dbReference type="Gene3D" id="3.30.70.270">
    <property type="match status" value="2"/>
</dbReference>
<dbReference type="GO" id="GO:0016787">
    <property type="term" value="F:hydrolase activity"/>
    <property type="evidence" value="ECO:0007669"/>
    <property type="project" value="UniProtKB-KW"/>
</dbReference>
<keyword evidence="7" id="KW-0863">Zinc-finger</keyword>
<organism evidence="12 13">
    <name type="scientific">Aspergillus fumigatiaffinis</name>
    <dbReference type="NCBI Taxonomy" id="340414"/>
    <lineage>
        <taxon>Eukaryota</taxon>
        <taxon>Fungi</taxon>
        <taxon>Dikarya</taxon>
        <taxon>Ascomycota</taxon>
        <taxon>Pezizomycotina</taxon>
        <taxon>Eurotiomycetes</taxon>
        <taxon>Eurotiomycetidae</taxon>
        <taxon>Eurotiales</taxon>
        <taxon>Aspergillaceae</taxon>
        <taxon>Aspergillus</taxon>
        <taxon>Aspergillus subgen. Fumigati</taxon>
    </lineage>
</organism>
<keyword evidence="8" id="KW-0175">Coiled coil</keyword>
<evidence type="ECO:0000256" key="4">
    <source>
        <dbReference type="ARBA" id="ARBA00022759"/>
    </source>
</evidence>
<dbReference type="InterPro" id="IPR000477">
    <property type="entry name" value="RT_dom"/>
</dbReference>
<dbReference type="InterPro" id="IPR001878">
    <property type="entry name" value="Znf_CCHC"/>
</dbReference>
<evidence type="ECO:0000256" key="2">
    <source>
        <dbReference type="ARBA" id="ARBA00022695"/>
    </source>
</evidence>
<dbReference type="InterPro" id="IPR043502">
    <property type="entry name" value="DNA/RNA_pol_sf"/>
</dbReference>
<feature type="domain" description="CCHC-type" evidence="10">
    <location>
        <begin position="94"/>
        <end position="109"/>
    </location>
</feature>
<dbReference type="CDD" id="cd01647">
    <property type="entry name" value="RT_LTR"/>
    <property type="match status" value="1"/>
</dbReference>
<accession>A0A8H4GP96</accession>
<dbReference type="FunFam" id="3.10.20.370:FF:000001">
    <property type="entry name" value="Retrovirus-related Pol polyprotein from transposon 17.6-like protein"/>
    <property type="match status" value="1"/>
</dbReference>